<proteinExistence type="predicted"/>
<keyword evidence="1" id="KW-0812">Transmembrane</keyword>
<keyword evidence="1" id="KW-1133">Transmembrane helix</keyword>
<keyword evidence="3" id="KW-1185">Reference proteome</keyword>
<evidence type="ECO:0000313" key="3">
    <source>
        <dbReference type="Proteomes" id="UP001500194"/>
    </source>
</evidence>
<feature type="transmembrane region" description="Helical" evidence="1">
    <location>
        <begin position="6"/>
        <end position="33"/>
    </location>
</feature>
<feature type="transmembrane region" description="Helical" evidence="1">
    <location>
        <begin position="85"/>
        <end position="106"/>
    </location>
</feature>
<evidence type="ECO:0000313" key="2">
    <source>
        <dbReference type="EMBL" id="GAA0658728.1"/>
    </source>
</evidence>
<organism evidence="2 3">
    <name type="scientific">Salarchaeum japonicum</name>
    <dbReference type="NCBI Taxonomy" id="555573"/>
    <lineage>
        <taxon>Archaea</taxon>
        <taxon>Methanobacteriati</taxon>
        <taxon>Methanobacteriota</taxon>
        <taxon>Stenosarchaea group</taxon>
        <taxon>Halobacteria</taxon>
        <taxon>Halobacteriales</taxon>
        <taxon>Halobacteriaceae</taxon>
    </lineage>
</organism>
<reference evidence="2 3" key="1">
    <citation type="journal article" date="2019" name="Int. J. Syst. Evol. Microbiol.">
        <title>The Global Catalogue of Microorganisms (GCM) 10K type strain sequencing project: providing services to taxonomists for standard genome sequencing and annotation.</title>
        <authorList>
            <consortium name="The Broad Institute Genomics Platform"/>
            <consortium name="The Broad Institute Genome Sequencing Center for Infectious Disease"/>
            <person name="Wu L."/>
            <person name="Ma J."/>
        </authorList>
    </citation>
    <scope>NUCLEOTIDE SEQUENCE [LARGE SCALE GENOMIC DNA]</scope>
    <source>
        <strain evidence="2 3">JCM 16327</strain>
    </source>
</reference>
<evidence type="ECO:0008006" key="4">
    <source>
        <dbReference type="Google" id="ProtNLM"/>
    </source>
</evidence>
<dbReference type="GeneID" id="68572923"/>
<comment type="caution">
    <text evidence="2">The sequence shown here is derived from an EMBL/GenBank/DDBJ whole genome shotgun (WGS) entry which is preliminary data.</text>
</comment>
<gene>
    <name evidence="2" type="ORF">GCM10009019_23910</name>
</gene>
<sequence>MALTETALYAFHLVFASLWTGSVLFAAYAVLPLGRAGDASPGVLAAVAGKLSTINRVSSALMLLSGIGLWSVLDYTSRFPDDPNSHLVLTMVVLWFVLTGLVEVGVSRLTDAADSGKVRTPAENARPFLLAAALVGVLLLLDAAALAGNLV</sequence>
<keyword evidence="1" id="KW-0472">Membrane</keyword>
<feature type="transmembrane region" description="Helical" evidence="1">
    <location>
        <begin position="127"/>
        <end position="148"/>
    </location>
</feature>
<accession>A0AAV3T347</accession>
<dbReference type="Proteomes" id="UP001500194">
    <property type="component" value="Unassembled WGS sequence"/>
</dbReference>
<name>A0AAV3T347_9EURY</name>
<dbReference type="RefSeq" id="WP_227262300.1">
    <property type="nucleotide sequence ID" value="NZ_BAAADU010000002.1"/>
</dbReference>
<dbReference type="AlphaFoldDB" id="A0AAV3T347"/>
<dbReference type="EMBL" id="BAAADU010000002">
    <property type="protein sequence ID" value="GAA0658728.1"/>
    <property type="molecule type" value="Genomic_DNA"/>
</dbReference>
<evidence type="ECO:0000256" key="1">
    <source>
        <dbReference type="SAM" id="Phobius"/>
    </source>
</evidence>
<protein>
    <recommendedName>
        <fullName evidence="4">Transporter</fullName>
    </recommendedName>
</protein>